<evidence type="ECO:0000256" key="1">
    <source>
        <dbReference type="ARBA" id="ARBA00022729"/>
    </source>
</evidence>
<dbReference type="AlphaFoldDB" id="A0A1I0F9I7"/>
<dbReference type="PANTHER" id="PTHR30383:SF5">
    <property type="entry name" value="SGNH HYDROLASE-TYPE ESTERASE DOMAIN-CONTAINING PROTEIN"/>
    <property type="match status" value="1"/>
</dbReference>
<sequence>MLQARALSAFSRQFLIPLLSVVMVVCLAPALPARAADQDVTITLNASDLGLSPAVLRDVVPEVQAEIREHGGLGGALKQAVADGSAPVHERVDPSVWPNFAGTVNLTPNGSGLVLTIPAGEITTSSFWQDIAATAIGWIIGYGLRMLCIGFLTSSGVGAAIIPLVCTPLQTTVTGIMTAIMTHTFAGTLGTIEATRDIIIAGILGLAGGVLWEKYLAPWAKAQLATSIKKAGGWLRNQVPWLDRWFGGVVAQRVENLGGRFEELERLIAEETAAWAGVESNLQRELRIMPLGDSITYGAGSSNGGGYRPALHNLLKDDRAAVTFVGSQRSGPAPDAHEGHSGWTISQLAGITDAALATYRPNVVLLHIGTNDLNNNDNPGGAPARLGALIDQIFRAAPDVTLLVSTIVPSGWGPTQERILRFNEAIRLEAGARWASGKHVYLVNLTTVTLTDLADVLHPNDSGYLKMAGAFYQGLVQVGRAGWIDAPGGGNPAPAPVRGWVPQGTIASGTYGGDTSKVIYADLDGDRRADYLQVNGNSSVQAWINGGPNPKEPVGGGDWLWFPQGTIASGVGAPGANIRFADLNGDGRADYVKVNDDSSVQAWINGGPNPKEPVGGGDWLWFPQGTIAGGVGAPGSHIRLADLNGDGRADYVKVNDDSSVQAWLNGGPKPGGGDYYWFPQGTIASGVGQPGHRIRFAPLHGSRSADYILMGRFDDNHTGTQPYDSSVQVWRNGGPKPEGGDWYWVPGGEVASGVLVEGSRIQFADLDADGRADYLDVAPGTGMTRAWINFG</sequence>
<name>A0A1I0F9I7_9ACTN</name>
<dbReference type="PANTHER" id="PTHR30383">
    <property type="entry name" value="THIOESTERASE 1/PROTEASE 1/LYSOPHOSPHOLIPASE L1"/>
    <property type="match status" value="1"/>
</dbReference>
<dbReference type="EMBL" id="FOHX01000003">
    <property type="protein sequence ID" value="SET54585.1"/>
    <property type="molecule type" value="Genomic_DNA"/>
</dbReference>
<reference evidence="4 5" key="1">
    <citation type="submission" date="2016-10" db="EMBL/GenBank/DDBJ databases">
        <authorList>
            <person name="de Groot N.N."/>
        </authorList>
    </citation>
    <scope>NUCLEOTIDE SEQUENCE [LARGE SCALE GENOMIC DNA]</scope>
    <source>
        <strain evidence="4 5">CGMCC 4.5598</strain>
    </source>
</reference>
<dbReference type="Gene3D" id="3.40.50.1110">
    <property type="entry name" value="SGNH hydrolase"/>
    <property type="match status" value="1"/>
</dbReference>
<dbReference type="Pfam" id="PF13472">
    <property type="entry name" value="Lipase_GDSL_2"/>
    <property type="match status" value="1"/>
</dbReference>
<feature type="signal peptide" evidence="2">
    <location>
        <begin position="1"/>
        <end position="35"/>
    </location>
</feature>
<dbReference type="STRING" id="568860.SAMN05421811_103375"/>
<dbReference type="OrthoDB" id="3201914at2"/>
<accession>A0A1I0F9I7</accession>
<proteinExistence type="predicted"/>
<dbReference type="SUPFAM" id="SSF52266">
    <property type="entry name" value="SGNH hydrolase"/>
    <property type="match status" value="1"/>
</dbReference>
<dbReference type="GO" id="GO:0004622">
    <property type="term" value="F:phosphatidylcholine lysophospholipase activity"/>
    <property type="evidence" value="ECO:0007669"/>
    <property type="project" value="TreeGrafter"/>
</dbReference>
<dbReference type="InterPro" id="IPR013517">
    <property type="entry name" value="FG-GAP"/>
</dbReference>
<protein>
    <submittedName>
        <fullName evidence="4">Lysophospholipase L1</fullName>
    </submittedName>
</protein>
<dbReference type="InterPro" id="IPR028994">
    <property type="entry name" value="Integrin_alpha_N"/>
</dbReference>
<keyword evidence="5" id="KW-1185">Reference proteome</keyword>
<dbReference type="CDD" id="cd01833">
    <property type="entry name" value="XynB_like"/>
    <property type="match status" value="1"/>
</dbReference>
<dbReference type="Proteomes" id="UP000199361">
    <property type="component" value="Unassembled WGS sequence"/>
</dbReference>
<dbReference type="InterPro" id="IPR013830">
    <property type="entry name" value="SGNH_hydro"/>
</dbReference>
<dbReference type="Pfam" id="PF13517">
    <property type="entry name" value="FG-GAP_3"/>
    <property type="match status" value="1"/>
</dbReference>
<keyword evidence="1 2" id="KW-0732">Signal</keyword>
<evidence type="ECO:0000259" key="3">
    <source>
        <dbReference type="Pfam" id="PF13472"/>
    </source>
</evidence>
<dbReference type="InterPro" id="IPR036514">
    <property type="entry name" value="SGNH_hydro_sf"/>
</dbReference>
<gene>
    <name evidence="4" type="ORF">SAMN05421811_103375</name>
</gene>
<evidence type="ECO:0000256" key="2">
    <source>
        <dbReference type="SAM" id="SignalP"/>
    </source>
</evidence>
<organism evidence="4 5">
    <name type="scientific">Nonomuraea wenchangensis</name>
    <dbReference type="NCBI Taxonomy" id="568860"/>
    <lineage>
        <taxon>Bacteria</taxon>
        <taxon>Bacillati</taxon>
        <taxon>Actinomycetota</taxon>
        <taxon>Actinomycetes</taxon>
        <taxon>Streptosporangiales</taxon>
        <taxon>Streptosporangiaceae</taxon>
        <taxon>Nonomuraea</taxon>
    </lineage>
</organism>
<dbReference type="InterPro" id="IPR051532">
    <property type="entry name" value="Ester_Hydrolysis_Enzymes"/>
</dbReference>
<feature type="domain" description="SGNH hydrolase-type esterase" evidence="3">
    <location>
        <begin position="291"/>
        <end position="464"/>
    </location>
</feature>
<dbReference type="SUPFAM" id="SSF69318">
    <property type="entry name" value="Integrin alpha N-terminal domain"/>
    <property type="match status" value="1"/>
</dbReference>
<evidence type="ECO:0000313" key="5">
    <source>
        <dbReference type="Proteomes" id="UP000199361"/>
    </source>
</evidence>
<evidence type="ECO:0000313" key="4">
    <source>
        <dbReference type="EMBL" id="SET54585.1"/>
    </source>
</evidence>
<feature type="chain" id="PRO_5011492132" evidence="2">
    <location>
        <begin position="36"/>
        <end position="791"/>
    </location>
</feature>